<feature type="non-terminal residue" evidence="2">
    <location>
        <position position="166"/>
    </location>
</feature>
<dbReference type="Proteomes" id="UP000485058">
    <property type="component" value="Unassembled WGS sequence"/>
</dbReference>
<name>A0A6A0AFR8_HAELA</name>
<feature type="compositionally biased region" description="Gly residues" evidence="1">
    <location>
        <begin position="118"/>
        <end position="132"/>
    </location>
</feature>
<feature type="compositionally biased region" description="Polar residues" evidence="1">
    <location>
        <begin position="98"/>
        <end position="109"/>
    </location>
</feature>
<gene>
    <name evidence="2" type="ORF">HaLaN_30114</name>
</gene>
<feature type="non-terminal residue" evidence="2">
    <location>
        <position position="1"/>
    </location>
</feature>
<evidence type="ECO:0000313" key="3">
    <source>
        <dbReference type="Proteomes" id="UP000485058"/>
    </source>
</evidence>
<dbReference type="AlphaFoldDB" id="A0A6A0AFR8"/>
<feature type="compositionally biased region" description="Polar residues" evidence="1">
    <location>
        <begin position="137"/>
        <end position="149"/>
    </location>
</feature>
<dbReference type="EMBL" id="BLLF01005395">
    <property type="protein sequence ID" value="GFH31133.1"/>
    <property type="molecule type" value="Genomic_DNA"/>
</dbReference>
<comment type="caution">
    <text evidence="2">The sequence shown here is derived from an EMBL/GenBank/DDBJ whole genome shotgun (WGS) entry which is preliminary data.</text>
</comment>
<proteinExistence type="predicted"/>
<evidence type="ECO:0000256" key="1">
    <source>
        <dbReference type="SAM" id="MobiDB-lite"/>
    </source>
</evidence>
<evidence type="ECO:0000313" key="2">
    <source>
        <dbReference type="EMBL" id="GFH31133.1"/>
    </source>
</evidence>
<feature type="region of interest" description="Disordered" evidence="1">
    <location>
        <begin position="79"/>
        <end position="166"/>
    </location>
</feature>
<accession>A0A6A0AFR8</accession>
<reference evidence="2 3" key="1">
    <citation type="submission" date="2020-02" db="EMBL/GenBank/DDBJ databases">
        <title>Draft genome sequence of Haematococcus lacustris strain NIES-144.</title>
        <authorList>
            <person name="Morimoto D."/>
            <person name="Nakagawa S."/>
            <person name="Yoshida T."/>
            <person name="Sawayama S."/>
        </authorList>
    </citation>
    <scope>NUCLEOTIDE SEQUENCE [LARGE SCALE GENOMIC DNA]</scope>
    <source>
        <strain evidence="2 3">NIES-144</strain>
    </source>
</reference>
<protein>
    <submittedName>
        <fullName evidence="2">Uncharacterized protein</fullName>
    </submittedName>
</protein>
<organism evidence="2 3">
    <name type="scientific">Haematococcus lacustris</name>
    <name type="common">Green alga</name>
    <name type="synonym">Haematococcus pluvialis</name>
    <dbReference type="NCBI Taxonomy" id="44745"/>
    <lineage>
        <taxon>Eukaryota</taxon>
        <taxon>Viridiplantae</taxon>
        <taxon>Chlorophyta</taxon>
        <taxon>core chlorophytes</taxon>
        <taxon>Chlorophyceae</taxon>
        <taxon>CS clade</taxon>
        <taxon>Chlamydomonadales</taxon>
        <taxon>Haematococcaceae</taxon>
        <taxon>Haematococcus</taxon>
    </lineage>
</organism>
<sequence length="166" mass="17622">MGCAASRSSVPASSMVLQRLPEFEQLQKLKALFARQYTLKFVNQVTEAEGLTRWEVNKDLIHWLRVHGYGLPTEAVFQQAGSSGKGGAVPGSPYAHHPSSSGDTSQHTPFSPPHQGGPASGYGPGSEPGSGAGFAAQRTSMQANQQLPQVSPEKVQATLDSAHQLQ</sequence>
<keyword evidence="3" id="KW-1185">Reference proteome</keyword>